<evidence type="ECO:0000313" key="2">
    <source>
        <dbReference type="Proteomes" id="UP000324222"/>
    </source>
</evidence>
<evidence type="ECO:0000313" key="1">
    <source>
        <dbReference type="EMBL" id="MPC20768.1"/>
    </source>
</evidence>
<proteinExistence type="predicted"/>
<keyword evidence="2" id="KW-1185">Reference proteome</keyword>
<sequence length="77" mass="8701">MAGELLPHTLIVLQRIEQNRKVFIFCPAGGGHHQCWPVLTLGNSAVGVPLSEDSLVWRVAGEARYWDAFFTLRFVYD</sequence>
<name>A0A5B7DHD8_PORTR</name>
<dbReference type="AlphaFoldDB" id="A0A5B7DHD8"/>
<dbReference type="EMBL" id="VSRR010000908">
    <property type="protein sequence ID" value="MPC20768.1"/>
    <property type="molecule type" value="Genomic_DNA"/>
</dbReference>
<gene>
    <name evidence="1" type="ORF">E2C01_013726</name>
</gene>
<comment type="caution">
    <text evidence="1">The sequence shown here is derived from an EMBL/GenBank/DDBJ whole genome shotgun (WGS) entry which is preliminary data.</text>
</comment>
<organism evidence="1 2">
    <name type="scientific">Portunus trituberculatus</name>
    <name type="common">Swimming crab</name>
    <name type="synonym">Neptunus trituberculatus</name>
    <dbReference type="NCBI Taxonomy" id="210409"/>
    <lineage>
        <taxon>Eukaryota</taxon>
        <taxon>Metazoa</taxon>
        <taxon>Ecdysozoa</taxon>
        <taxon>Arthropoda</taxon>
        <taxon>Crustacea</taxon>
        <taxon>Multicrustacea</taxon>
        <taxon>Malacostraca</taxon>
        <taxon>Eumalacostraca</taxon>
        <taxon>Eucarida</taxon>
        <taxon>Decapoda</taxon>
        <taxon>Pleocyemata</taxon>
        <taxon>Brachyura</taxon>
        <taxon>Eubrachyura</taxon>
        <taxon>Portunoidea</taxon>
        <taxon>Portunidae</taxon>
        <taxon>Portuninae</taxon>
        <taxon>Portunus</taxon>
    </lineage>
</organism>
<dbReference type="Proteomes" id="UP000324222">
    <property type="component" value="Unassembled WGS sequence"/>
</dbReference>
<protein>
    <submittedName>
        <fullName evidence="1">Uncharacterized protein</fullName>
    </submittedName>
</protein>
<reference evidence="1 2" key="1">
    <citation type="submission" date="2019-05" db="EMBL/GenBank/DDBJ databases">
        <title>Another draft genome of Portunus trituberculatus and its Hox gene families provides insights of decapod evolution.</title>
        <authorList>
            <person name="Jeong J.-H."/>
            <person name="Song I."/>
            <person name="Kim S."/>
            <person name="Choi T."/>
            <person name="Kim D."/>
            <person name="Ryu S."/>
            <person name="Kim W."/>
        </authorList>
    </citation>
    <scope>NUCLEOTIDE SEQUENCE [LARGE SCALE GENOMIC DNA]</scope>
    <source>
        <tissue evidence="1">Muscle</tissue>
    </source>
</reference>
<accession>A0A5B7DHD8</accession>